<evidence type="ECO:0000313" key="3">
    <source>
        <dbReference type="Proteomes" id="UP000177870"/>
    </source>
</evidence>
<dbReference type="AlphaFoldDB" id="A0A1D8TUM4"/>
<evidence type="ECO:0000313" key="2">
    <source>
        <dbReference type="EMBL" id="AOX01294.1"/>
    </source>
</evidence>
<feature type="compositionally biased region" description="Basic and acidic residues" evidence="1">
    <location>
        <begin position="56"/>
        <end position="66"/>
    </location>
</feature>
<dbReference type="KEGG" id="mpro:BJP34_19280"/>
<gene>
    <name evidence="2" type="ORF">BJP34_19280</name>
</gene>
<sequence>MGGTPKTAPVVAASLLQEIRRVSEQQSREDKDRESDVTPPDKEMEQGELETTEQSESLREMGRSGDGEIVSNGNYSGVAELKYECAILWFWESPLNPPTLRCDPRAIYSPIGKRTGRDFESLVPPKIGGLGGLNHTHNQQHHYPDIKLETTAEEITSLVEPESVVPKVISIKKAPNPPSTKFSDSNPCPMDWVKPRSLKAIAISPPSLRNRSQEVSIWQDLSQLPILSVARILSEWSTFTKKAEPSSNQKLYTGDRGPPGYSFLRTVYLLYCLNTWRLLRQ</sequence>
<protein>
    <submittedName>
        <fullName evidence="2">Uncharacterized protein</fullName>
    </submittedName>
</protein>
<name>A0A1D8TUM4_9CYAN</name>
<organism evidence="2 3">
    <name type="scientific">Moorena producens PAL-8-15-08-1</name>
    <dbReference type="NCBI Taxonomy" id="1458985"/>
    <lineage>
        <taxon>Bacteria</taxon>
        <taxon>Bacillati</taxon>
        <taxon>Cyanobacteriota</taxon>
        <taxon>Cyanophyceae</taxon>
        <taxon>Coleofasciculales</taxon>
        <taxon>Coleofasciculaceae</taxon>
        <taxon>Moorena</taxon>
    </lineage>
</organism>
<feature type="compositionally biased region" description="Basic and acidic residues" evidence="1">
    <location>
        <begin position="20"/>
        <end position="45"/>
    </location>
</feature>
<proteinExistence type="predicted"/>
<dbReference type="Proteomes" id="UP000177870">
    <property type="component" value="Chromosome"/>
</dbReference>
<dbReference type="EMBL" id="CP017599">
    <property type="protein sequence ID" value="AOX01294.1"/>
    <property type="molecule type" value="Genomic_DNA"/>
</dbReference>
<evidence type="ECO:0000256" key="1">
    <source>
        <dbReference type="SAM" id="MobiDB-lite"/>
    </source>
</evidence>
<reference evidence="3" key="1">
    <citation type="submission" date="2016-10" db="EMBL/GenBank/DDBJ databases">
        <title>Comparative genomics uncovers the prolific and rare metabolic potential of the cyanobacterial genus Moorea.</title>
        <authorList>
            <person name="Leao T."/>
            <person name="Castelao G."/>
            <person name="Korobeynikov A."/>
            <person name="Monroe E.A."/>
            <person name="Podell S."/>
            <person name="Glukhov E."/>
            <person name="Allen E."/>
            <person name="Gerwick W.H."/>
            <person name="Gerwick L."/>
        </authorList>
    </citation>
    <scope>NUCLEOTIDE SEQUENCE [LARGE SCALE GENOMIC DNA]</scope>
    <source>
        <strain evidence="3">PAL-8-15-08-1</strain>
    </source>
</reference>
<feature type="region of interest" description="Disordered" evidence="1">
    <location>
        <begin position="20"/>
        <end position="70"/>
    </location>
</feature>
<accession>A0A1D8TUM4</accession>
<dbReference type="RefSeq" id="WP_070393738.1">
    <property type="nucleotide sequence ID" value="NZ_CP017599.1"/>
</dbReference>